<dbReference type="AlphaFoldDB" id="A0A0B7N2A5"/>
<evidence type="ECO:0000259" key="3">
    <source>
        <dbReference type="PROSITE" id="PS50878"/>
    </source>
</evidence>
<organism evidence="5 6">
    <name type="scientific">Parasitella parasitica</name>
    <dbReference type="NCBI Taxonomy" id="35722"/>
    <lineage>
        <taxon>Eukaryota</taxon>
        <taxon>Fungi</taxon>
        <taxon>Fungi incertae sedis</taxon>
        <taxon>Mucoromycota</taxon>
        <taxon>Mucoromycotina</taxon>
        <taxon>Mucoromycetes</taxon>
        <taxon>Mucorales</taxon>
        <taxon>Mucorineae</taxon>
        <taxon>Mucoraceae</taxon>
        <taxon>Parasitella</taxon>
    </lineage>
</organism>
<dbReference type="GO" id="GO:0015074">
    <property type="term" value="P:DNA integration"/>
    <property type="evidence" value="ECO:0007669"/>
    <property type="project" value="InterPro"/>
</dbReference>
<dbReference type="STRING" id="35722.A0A0B7N2A5"/>
<dbReference type="InterPro" id="IPR041577">
    <property type="entry name" value="RT_RNaseH_2"/>
</dbReference>
<evidence type="ECO:0000313" key="5">
    <source>
        <dbReference type="EMBL" id="CEP12411.1"/>
    </source>
</evidence>
<dbReference type="GO" id="GO:0003824">
    <property type="term" value="F:catalytic activity"/>
    <property type="evidence" value="ECO:0007669"/>
    <property type="project" value="UniProtKB-KW"/>
</dbReference>
<dbReference type="PANTHER" id="PTHR37984:SF5">
    <property type="entry name" value="PROTEIN NYNRIN-LIKE"/>
    <property type="match status" value="1"/>
</dbReference>
<dbReference type="GO" id="GO:0005634">
    <property type="term" value="C:nucleus"/>
    <property type="evidence" value="ECO:0007669"/>
    <property type="project" value="UniProtKB-ARBA"/>
</dbReference>
<dbReference type="CDD" id="cd09274">
    <property type="entry name" value="RNase_HI_RT_Ty3"/>
    <property type="match status" value="1"/>
</dbReference>
<feature type="domain" description="Reverse transcriptase" evidence="3">
    <location>
        <begin position="173"/>
        <end position="394"/>
    </location>
</feature>
<dbReference type="PROSITE" id="PS50878">
    <property type="entry name" value="RT_POL"/>
    <property type="match status" value="1"/>
</dbReference>
<reference evidence="5 6" key="1">
    <citation type="submission" date="2014-09" db="EMBL/GenBank/DDBJ databases">
        <authorList>
            <person name="Ellenberger Sabrina"/>
        </authorList>
    </citation>
    <scope>NUCLEOTIDE SEQUENCE [LARGE SCALE GENOMIC DNA]</scope>
    <source>
        <strain evidence="5 6">CBS 412.66</strain>
    </source>
</reference>
<dbReference type="CDD" id="cd01647">
    <property type="entry name" value="RT_LTR"/>
    <property type="match status" value="1"/>
</dbReference>
<keyword evidence="1" id="KW-0511">Multifunctional enzyme</keyword>
<evidence type="ECO:0000256" key="1">
    <source>
        <dbReference type="ARBA" id="ARBA00023268"/>
    </source>
</evidence>
<proteinExistence type="predicted"/>
<dbReference type="SUPFAM" id="SSF54160">
    <property type="entry name" value="Chromo domain-like"/>
    <property type="match status" value="1"/>
</dbReference>
<dbReference type="InterPro" id="IPR000477">
    <property type="entry name" value="RT_dom"/>
</dbReference>
<dbReference type="SMART" id="SM00298">
    <property type="entry name" value="CHROMO"/>
    <property type="match status" value="1"/>
</dbReference>
<dbReference type="InterPro" id="IPR023780">
    <property type="entry name" value="Chromo_domain"/>
</dbReference>
<sequence>MFLGNNSDGTPNRIKRIGKTEPMEITYLNGIKFDHSFEIIDFNDEMAEEFDVLLGVDILPKLGIYLSGVAHCWADDSTTEMEQFKNINYDNDNAYDPANADYGTRKEREALMKQIEGALEANKLISPDAVCTMPESVVHIPISDPKDCYARQYPLAINVHKEIEKQIQEWLQNKIVERCKPSSVFHSPLLAVGKKDENNKVTKLRICCDLRKINAAIDKDYHENLAIPKIQEIFERVSANARIISKIDLFQAYFSYGVHPDSRNALIFSHNGLFYRWARAPFGLAFMSSKFVKCMSILLEGIHLELQNEMERLHKKCSITDVSDNRSNGKLTHPALYGGVEHYLDDVVLYSRCAKSHVILINLVLKRLTNVNLKINVAKCTWFKTSVFLLGFVVGPGITKLDMRRLSNVDSWPIPKTAKQVRSIMGVISFMRDYAPMLSKVAEPIDRLRNDLDVKNNWTQLHTDRFNTIKQILLSNQILHAPDLNAKMYLQGDASVYGIAACLYQKDDIGRIKHIGFVSKSLNSAERNWSTNRRECAAIVFGFVKFKSLLWGHPDIEVLTDHLALTFMFTSTGLNSTLQTYLEILGEYNFTVAHVKGIDNVLCDALSRLYPPIDEDRMLEDENDRQIRKLQKLILIKRANNDKSVKPVKSTKFYCKDKALNVLAIKLNDKKFKESTTDYVCPPESERTQIIKHAHELGHFGEAAVIDHIHTYNALHWSSIYADCKDVLKSCRECAQHNITKKGFNPAKSIVSFEAFDHVAVDLLGPLPVTEKGSVYVLVLVDLCTRYVILRALPNKNSNTVAQCIMDIFGDYGVALSIFQSDNGKEVRNHLMHHFMKTLSIKHNFSLPYYKQSNGSAENAVKNATQTIRKMCGNDTHNWDDRLSICQLAMNMKVKSRTASTPFSLMFARQVNTQREAKKVNLNSRPPLTLDELQQRIQHMNDIVFPAIQERTKRVAEEYTKKMDKRRMIIEDIPFDSAVMVRLPEGRQSKLFPLYAGPYIVVRRTMAGNYILKDETNELLHREYTPSELKLANIDETAIEDEIFAVEEIRDHRTRADGVIEYLVKWSGYEDRYNDYITEDLFSTPVSIQTYWAKVRRLQQENGNSKGKSTSLVNSIAVAISANLAI</sequence>
<name>A0A0B7N2A5_9FUNG</name>
<dbReference type="Pfam" id="PF17919">
    <property type="entry name" value="RT_RNaseH_2"/>
    <property type="match status" value="1"/>
</dbReference>
<evidence type="ECO:0008006" key="7">
    <source>
        <dbReference type="Google" id="ProtNLM"/>
    </source>
</evidence>
<dbReference type="InterPro" id="IPR001584">
    <property type="entry name" value="Integrase_cat-core"/>
</dbReference>
<dbReference type="EMBL" id="LN727632">
    <property type="protein sequence ID" value="CEP12411.1"/>
    <property type="molecule type" value="Genomic_DNA"/>
</dbReference>
<dbReference type="Pfam" id="PF17921">
    <property type="entry name" value="Integrase_H2C2"/>
    <property type="match status" value="1"/>
</dbReference>
<dbReference type="CDD" id="cd00024">
    <property type="entry name" value="CD_CSD"/>
    <property type="match status" value="1"/>
</dbReference>
<dbReference type="Pfam" id="PF00385">
    <property type="entry name" value="Chromo"/>
    <property type="match status" value="1"/>
</dbReference>
<dbReference type="GO" id="GO:0003676">
    <property type="term" value="F:nucleic acid binding"/>
    <property type="evidence" value="ECO:0007669"/>
    <property type="project" value="InterPro"/>
</dbReference>
<dbReference type="InterPro" id="IPR016197">
    <property type="entry name" value="Chromo-like_dom_sf"/>
</dbReference>
<dbReference type="Proteomes" id="UP000054107">
    <property type="component" value="Unassembled WGS sequence"/>
</dbReference>
<protein>
    <recommendedName>
        <fullName evidence="7">Integrase catalytic domain-containing protein</fullName>
    </recommendedName>
</protein>
<evidence type="ECO:0000313" key="6">
    <source>
        <dbReference type="Proteomes" id="UP000054107"/>
    </source>
</evidence>
<dbReference type="PROSITE" id="PS50994">
    <property type="entry name" value="INTEGRASE"/>
    <property type="match status" value="1"/>
</dbReference>
<dbReference type="PROSITE" id="PS50013">
    <property type="entry name" value="CHROMO_2"/>
    <property type="match status" value="1"/>
</dbReference>
<dbReference type="Gene3D" id="3.30.70.270">
    <property type="match status" value="3"/>
</dbReference>
<gene>
    <name evidence="5" type="primary">PARPA_06348.1 scaffold 21420</name>
</gene>
<dbReference type="InterPro" id="IPR043502">
    <property type="entry name" value="DNA/RNA_pol_sf"/>
</dbReference>
<dbReference type="InterPro" id="IPR012337">
    <property type="entry name" value="RNaseH-like_sf"/>
</dbReference>
<feature type="domain" description="Integrase catalytic" evidence="4">
    <location>
        <begin position="742"/>
        <end position="910"/>
    </location>
</feature>
<dbReference type="Gene3D" id="2.40.50.40">
    <property type="match status" value="1"/>
</dbReference>
<dbReference type="InterPro" id="IPR050951">
    <property type="entry name" value="Retrovirus_Pol_polyprotein"/>
</dbReference>
<dbReference type="Gene3D" id="3.30.420.10">
    <property type="entry name" value="Ribonuclease H-like superfamily/Ribonuclease H"/>
    <property type="match status" value="1"/>
</dbReference>
<evidence type="ECO:0000259" key="2">
    <source>
        <dbReference type="PROSITE" id="PS50013"/>
    </source>
</evidence>
<dbReference type="Pfam" id="PF00078">
    <property type="entry name" value="RVT_1"/>
    <property type="match status" value="1"/>
</dbReference>
<dbReference type="SUPFAM" id="SSF56672">
    <property type="entry name" value="DNA/RNA polymerases"/>
    <property type="match status" value="1"/>
</dbReference>
<dbReference type="Pfam" id="PF00665">
    <property type="entry name" value="rve"/>
    <property type="match status" value="1"/>
</dbReference>
<dbReference type="InterPro" id="IPR036397">
    <property type="entry name" value="RNaseH_sf"/>
</dbReference>
<dbReference type="PANTHER" id="PTHR37984">
    <property type="entry name" value="PROTEIN CBG26694"/>
    <property type="match status" value="1"/>
</dbReference>
<dbReference type="InterPro" id="IPR041588">
    <property type="entry name" value="Integrase_H2C2"/>
</dbReference>
<dbReference type="Gene3D" id="3.10.10.10">
    <property type="entry name" value="HIV Type 1 Reverse Transcriptase, subunit A, domain 1"/>
    <property type="match status" value="1"/>
</dbReference>
<dbReference type="InterPro" id="IPR000953">
    <property type="entry name" value="Chromo/chromo_shadow_dom"/>
</dbReference>
<accession>A0A0B7N2A5</accession>
<dbReference type="OrthoDB" id="2245799at2759"/>
<evidence type="ECO:0000259" key="4">
    <source>
        <dbReference type="PROSITE" id="PS50994"/>
    </source>
</evidence>
<feature type="domain" description="Chromo" evidence="2">
    <location>
        <begin position="1044"/>
        <end position="1103"/>
    </location>
</feature>
<dbReference type="InterPro" id="IPR043128">
    <property type="entry name" value="Rev_trsase/Diguanyl_cyclase"/>
</dbReference>
<dbReference type="Gene3D" id="1.10.340.70">
    <property type="match status" value="1"/>
</dbReference>
<dbReference type="SUPFAM" id="SSF53098">
    <property type="entry name" value="Ribonuclease H-like"/>
    <property type="match status" value="1"/>
</dbReference>
<keyword evidence="6" id="KW-1185">Reference proteome</keyword>